<dbReference type="GeneTree" id="ENSGT00550000074878"/>
<dbReference type="PANTHER" id="PTHR11353">
    <property type="entry name" value="CHAPERONIN"/>
    <property type="match status" value="1"/>
</dbReference>
<organism evidence="8 9">
    <name type="scientific">Gorilla gorilla gorilla</name>
    <name type="common">Western lowland gorilla</name>
    <dbReference type="NCBI Taxonomy" id="9595"/>
    <lineage>
        <taxon>Eukaryota</taxon>
        <taxon>Metazoa</taxon>
        <taxon>Chordata</taxon>
        <taxon>Craniata</taxon>
        <taxon>Vertebrata</taxon>
        <taxon>Euteleostomi</taxon>
        <taxon>Mammalia</taxon>
        <taxon>Eutheria</taxon>
        <taxon>Euarchontoglires</taxon>
        <taxon>Primates</taxon>
        <taxon>Haplorrhini</taxon>
        <taxon>Catarrhini</taxon>
        <taxon>Hominidae</taxon>
        <taxon>Gorilla</taxon>
    </lineage>
</organism>
<feature type="region of interest" description="Disordered" evidence="7">
    <location>
        <begin position="81"/>
        <end position="114"/>
    </location>
</feature>
<dbReference type="InterPro" id="IPR002194">
    <property type="entry name" value="Chaperonin_TCP-1_CS"/>
</dbReference>
<reference evidence="8 9" key="2">
    <citation type="journal article" date="2012" name="Nature">
        <title>Insights into hominid evolution from the gorilla genome sequence.</title>
        <authorList>
            <person name="Scally A."/>
            <person name="Dutheil J.Y."/>
            <person name="Hillier L.W."/>
            <person name="Jordan G.E."/>
            <person name="Goodhead I."/>
            <person name="Herrero J."/>
            <person name="Hobolth A."/>
            <person name="Lappalainen T."/>
            <person name="Mailund T."/>
            <person name="Marques-Bonet T."/>
            <person name="McCarthy S."/>
            <person name="Montgomery S.H."/>
            <person name="Schwalie P.C."/>
            <person name="Tang Y.A."/>
            <person name="Ward M.C."/>
            <person name="Xue Y."/>
            <person name="Yngvadottir B."/>
            <person name="Alkan C."/>
            <person name="Andersen L.N."/>
            <person name="Ayub Q."/>
            <person name="Ball E.V."/>
            <person name="Beal K."/>
            <person name="Bradley B.J."/>
            <person name="Chen Y."/>
            <person name="Clee C.M."/>
            <person name="Fitzgerald S."/>
            <person name="Graves T.A."/>
            <person name="Gu Y."/>
            <person name="Heath P."/>
            <person name="Heger A."/>
            <person name="Karakoc E."/>
            <person name="Kolb-Kokocinski A."/>
            <person name="Laird G.K."/>
            <person name="Lunter G."/>
            <person name="Meader S."/>
            <person name="Mort M."/>
            <person name="Mullikin J.C."/>
            <person name="Munch K."/>
            <person name="O'Connor T.D."/>
            <person name="Phillips A.D."/>
            <person name="Prado-Martinez J."/>
            <person name="Rogers A.S."/>
            <person name="Sajjadian S."/>
            <person name="Schmidt D."/>
            <person name="Shaw K."/>
            <person name="Simpson J.T."/>
            <person name="Stenson P.D."/>
            <person name="Turner D.J."/>
            <person name="Vigilant L."/>
            <person name="Vilella A.J."/>
            <person name="Whitener W."/>
            <person name="Zhu B."/>
            <person name="Cooper D.N."/>
            <person name="de Jong P."/>
            <person name="Dermitzakis E.T."/>
            <person name="Eichler E.E."/>
            <person name="Flicek P."/>
            <person name="Goldman N."/>
            <person name="Mundy N.I."/>
            <person name="Ning Z."/>
            <person name="Odom D.T."/>
            <person name="Ponting C.P."/>
            <person name="Quail M.A."/>
            <person name="Ryder O.A."/>
            <person name="Searle S.M."/>
            <person name="Warren W.C."/>
            <person name="Wilson R.K."/>
            <person name="Schierup M.H."/>
            <person name="Rogers J."/>
            <person name="Tyler-Smith C."/>
            <person name="Durbin R."/>
        </authorList>
    </citation>
    <scope>NUCLEOTIDE SEQUENCE [LARGE SCALE GENOMIC DNA]</scope>
</reference>
<dbReference type="GO" id="GO:0016887">
    <property type="term" value="F:ATP hydrolysis activity"/>
    <property type="evidence" value="ECO:0007669"/>
    <property type="project" value="InterPro"/>
</dbReference>
<accession>A0A2I2Y1T1</accession>
<dbReference type="Ensembl" id="ENSGGOT00000062328.1">
    <property type="protein sequence ID" value="ENSGGOP00000028853.1"/>
    <property type="gene ID" value="ENSGGOG00000037303.1"/>
</dbReference>
<dbReference type="AlphaFoldDB" id="A0A2I2Y1T1"/>
<dbReference type="GO" id="GO:0140662">
    <property type="term" value="F:ATP-dependent protein folding chaperone"/>
    <property type="evidence" value="ECO:0007669"/>
    <property type="project" value="InterPro"/>
</dbReference>
<dbReference type="InterPro" id="IPR002423">
    <property type="entry name" value="Cpn60/GroEL/TCP-1"/>
</dbReference>
<proteinExistence type="inferred from homology"/>
<dbReference type="SUPFAM" id="SSF48592">
    <property type="entry name" value="GroEL equatorial domain-like"/>
    <property type="match status" value="1"/>
</dbReference>
<name>A0A2I2Y1T1_GORGO</name>
<dbReference type="Gene3D" id="1.10.560.10">
    <property type="entry name" value="GroEL-like equatorial domain"/>
    <property type="match status" value="1"/>
</dbReference>
<dbReference type="GO" id="GO:0005524">
    <property type="term" value="F:ATP binding"/>
    <property type="evidence" value="ECO:0007669"/>
    <property type="project" value="UniProtKB-KW"/>
</dbReference>
<keyword evidence="5" id="KW-0067">ATP-binding</keyword>
<reference evidence="8" key="3">
    <citation type="submission" date="2025-08" db="UniProtKB">
        <authorList>
            <consortium name="Ensembl"/>
        </authorList>
    </citation>
    <scope>IDENTIFICATION</scope>
</reference>
<evidence type="ECO:0000256" key="2">
    <source>
        <dbReference type="ARBA" id="ARBA00008020"/>
    </source>
</evidence>
<sequence>MERPLSVFGDRSTGEAICSQNVMAAALIANTVKSSLGPVGLVKMLVDDIGDVSITNGGLLELEHPAAKVLCELADLQDKEVGDGTTSMGRPTFKFRKYREHHKDTLREEQPQDT</sequence>
<dbReference type="Bgee" id="ENSGGOG00000037303">
    <property type="expression patterns" value="Expressed in heart and 5 other cell types or tissues"/>
</dbReference>
<dbReference type="EMBL" id="CABD030050960">
    <property type="status" value="NOT_ANNOTATED_CDS"/>
    <property type="molecule type" value="Genomic_DNA"/>
</dbReference>
<dbReference type="Proteomes" id="UP000001519">
    <property type="component" value="Chromosome 7"/>
</dbReference>
<protein>
    <submittedName>
        <fullName evidence="8">Uncharacterized protein</fullName>
    </submittedName>
</protein>
<keyword evidence="3" id="KW-0963">Cytoplasm</keyword>
<dbReference type="PROSITE" id="PS00750">
    <property type="entry name" value="TCP1_1"/>
    <property type="match status" value="1"/>
</dbReference>
<keyword evidence="6" id="KW-0143">Chaperone</keyword>
<evidence type="ECO:0000256" key="3">
    <source>
        <dbReference type="ARBA" id="ARBA00022490"/>
    </source>
</evidence>
<dbReference type="EMBL" id="CABD030050962">
    <property type="status" value="NOT_ANNOTATED_CDS"/>
    <property type="molecule type" value="Genomic_DNA"/>
</dbReference>
<keyword evidence="4" id="KW-0547">Nucleotide-binding</keyword>
<reference evidence="9" key="1">
    <citation type="submission" date="2011-05" db="EMBL/GenBank/DDBJ databases">
        <title>Insights into the evolution of the great apes provided by the gorilla genome.</title>
        <authorList>
            <person name="Scally A."/>
        </authorList>
    </citation>
    <scope>NUCLEOTIDE SEQUENCE [LARGE SCALE GENOMIC DNA]</scope>
</reference>
<evidence type="ECO:0000256" key="4">
    <source>
        <dbReference type="ARBA" id="ARBA00022741"/>
    </source>
</evidence>
<evidence type="ECO:0000313" key="8">
    <source>
        <dbReference type="Ensembl" id="ENSGGOP00000028853.1"/>
    </source>
</evidence>
<dbReference type="GO" id="GO:0005737">
    <property type="term" value="C:cytoplasm"/>
    <property type="evidence" value="ECO:0007669"/>
    <property type="project" value="UniProtKB-SubCell"/>
</dbReference>
<reference evidence="8" key="4">
    <citation type="submission" date="2025-09" db="UniProtKB">
        <authorList>
            <consortium name="Ensembl"/>
        </authorList>
    </citation>
    <scope>IDENTIFICATION</scope>
</reference>
<keyword evidence="9" id="KW-1185">Reference proteome</keyword>
<evidence type="ECO:0000313" key="9">
    <source>
        <dbReference type="Proteomes" id="UP000001519"/>
    </source>
</evidence>
<feature type="compositionally biased region" description="Basic and acidic residues" evidence="7">
    <location>
        <begin position="101"/>
        <end position="114"/>
    </location>
</feature>
<evidence type="ECO:0000256" key="5">
    <source>
        <dbReference type="ARBA" id="ARBA00022840"/>
    </source>
</evidence>
<dbReference type="EMBL" id="CABD030050961">
    <property type="status" value="NOT_ANNOTATED_CDS"/>
    <property type="molecule type" value="Genomic_DNA"/>
</dbReference>
<dbReference type="PROSITE" id="PS00995">
    <property type="entry name" value="TCP1_3"/>
    <property type="match status" value="1"/>
</dbReference>
<evidence type="ECO:0000256" key="6">
    <source>
        <dbReference type="ARBA" id="ARBA00023186"/>
    </source>
</evidence>
<dbReference type="GO" id="GO:0051082">
    <property type="term" value="F:unfolded protein binding"/>
    <property type="evidence" value="ECO:0007669"/>
    <property type="project" value="InterPro"/>
</dbReference>
<dbReference type="InterPro" id="IPR027413">
    <property type="entry name" value="GROEL-like_equatorial_sf"/>
</dbReference>
<evidence type="ECO:0000256" key="1">
    <source>
        <dbReference type="ARBA" id="ARBA00004496"/>
    </source>
</evidence>
<comment type="subcellular location">
    <subcellularLocation>
        <location evidence="1">Cytoplasm</location>
    </subcellularLocation>
</comment>
<evidence type="ECO:0000256" key="7">
    <source>
        <dbReference type="SAM" id="MobiDB-lite"/>
    </source>
</evidence>
<dbReference type="Pfam" id="PF00118">
    <property type="entry name" value="Cpn60_TCP1"/>
    <property type="match status" value="1"/>
</dbReference>
<comment type="similarity">
    <text evidence="2">Belongs to the TCP-1 chaperonin family.</text>
</comment>
<dbReference type="InterPro" id="IPR017998">
    <property type="entry name" value="Chaperone_TCP-1"/>
</dbReference>